<sequence length="96" mass="11864">MWSRCDHMLTDEQLFDFKWSSKSKHKAQYWMKNRERSGGDILWNGDCLRVCRWVKEEQEIWSPEDNQEKYQRTKTKNRFCRIQPGWIEILWSGLHI</sequence>
<reference evidence="1 2" key="1">
    <citation type="submission" date="2021-06" db="EMBL/GenBank/DDBJ databases">
        <authorList>
            <person name="Palmer J.M."/>
        </authorList>
    </citation>
    <scope>NUCLEOTIDE SEQUENCE [LARGE SCALE GENOMIC DNA]</scope>
    <source>
        <strain evidence="1 2">MEX-2019</strain>
        <tissue evidence="1">Muscle</tissue>
    </source>
</reference>
<protein>
    <submittedName>
        <fullName evidence="1">Uncharacterized protein</fullName>
    </submittedName>
</protein>
<evidence type="ECO:0000313" key="1">
    <source>
        <dbReference type="EMBL" id="KAK5601116.1"/>
    </source>
</evidence>
<organism evidence="1 2">
    <name type="scientific">Crenichthys baileyi</name>
    <name type="common">White River springfish</name>
    <dbReference type="NCBI Taxonomy" id="28760"/>
    <lineage>
        <taxon>Eukaryota</taxon>
        <taxon>Metazoa</taxon>
        <taxon>Chordata</taxon>
        <taxon>Craniata</taxon>
        <taxon>Vertebrata</taxon>
        <taxon>Euteleostomi</taxon>
        <taxon>Actinopterygii</taxon>
        <taxon>Neopterygii</taxon>
        <taxon>Teleostei</taxon>
        <taxon>Neoteleostei</taxon>
        <taxon>Acanthomorphata</taxon>
        <taxon>Ovalentaria</taxon>
        <taxon>Atherinomorphae</taxon>
        <taxon>Cyprinodontiformes</taxon>
        <taxon>Goodeidae</taxon>
        <taxon>Crenichthys</taxon>
    </lineage>
</organism>
<evidence type="ECO:0000313" key="2">
    <source>
        <dbReference type="Proteomes" id="UP001311232"/>
    </source>
</evidence>
<gene>
    <name evidence="1" type="ORF">CRENBAI_003904</name>
</gene>
<dbReference type="EMBL" id="JAHHUM010002714">
    <property type="protein sequence ID" value="KAK5601116.1"/>
    <property type="molecule type" value="Genomic_DNA"/>
</dbReference>
<dbReference type="AlphaFoldDB" id="A0AAV9QWR3"/>
<keyword evidence="2" id="KW-1185">Reference proteome</keyword>
<proteinExistence type="predicted"/>
<name>A0AAV9QWR3_9TELE</name>
<dbReference type="Proteomes" id="UP001311232">
    <property type="component" value="Unassembled WGS sequence"/>
</dbReference>
<accession>A0AAV9QWR3</accession>
<comment type="caution">
    <text evidence="1">The sequence shown here is derived from an EMBL/GenBank/DDBJ whole genome shotgun (WGS) entry which is preliminary data.</text>
</comment>